<evidence type="ECO:0000256" key="1">
    <source>
        <dbReference type="ARBA" id="ARBA00005125"/>
    </source>
</evidence>
<dbReference type="SUPFAM" id="SSF51735">
    <property type="entry name" value="NAD(P)-binding Rossmann-fold domains"/>
    <property type="match status" value="1"/>
</dbReference>
<comment type="similarity">
    <text evidence="2">Belongs to the NAD(P)-dependent epimerase/dehydratase family.</text>
</comment>
<reference evidence="4 5" key="1">
    <citation type="journal article" date="2021" name="Sci. Rep.">
        <title>The distribution of antibiotic resistance genes in chicken gut microbiota commensals.</title>
        <authorList>
            <person name="Juricova H."/>
            <person name="Matiasovicova J."/>
            <person name="Kubasova T."/>
            <person name="Cejkova D."/>
            <person name="Rychlik I."/>
        </authorList>
    </citation>
    <scope>NUCLEOTIDE SEQUENCE [LARGE SCALE GENOMIC DNA]</scope>
    <source>
        <strain evidence="4 5">An562</strain>
    </source>
</reference>
<proteinExistence type="inferred from homology"/>
<evidence type="ECO:0000313" key="5">
    <source>
        <dbReference type="Proteomes" id="UP000777002"/>
    </source>
</evidence>
<dbReference type="InterPro" id="IPR020904">
    <property type="entry name" value="Sc_DH/Rdtase_CS"/>
</dbReference>
<dbReference type="Gene3D" id="3.40.50.720">
    <property type="entry name" value="NAD(P)-binding Rossmann-like Domain"/>
    <property type="match status" value="1"/>
</dbReference>
<comment type="caution">
    <text evidence="4">The sequence shown here is derived from an EMBL/GenBank/DDBJ whole genome shotgun (WGS) entry which is preliminary data.</text>
</comment>
<dbReference type="PROSITE" id="PS00061">
    <property type="entry name" value="ADH_SHORT"/>
    <property type="match status" value="1"/>
</dbReference>
<dbReference type="Proteomes" id="UP000777002">
    <property type="component" value="Unassembled WGS sequence"/>
</dbReference>
<dbReference type="InterPro" id="IPR001509">
    <property type="entry name" value="Epimerase_deHydtase"/>
</dbReference>
<dbReference type="EMBL" id="JACJKX010000012">
    <property type="protein sequence ID" value="MBM6928977.1"/>
    <property type="molecule type" value="Genomic_DNA"/>
</dbReference>
<dbReference type="Pfam" id="PF01370">
    <property type="entry name" value="Epimerase"/>
    <property type="match status" value="1"/>
</dbReference>
<keyword evidence="5" id="KW-1185">Reference proteome</keyword>
<dbReference type="RefSeq" id="WP_205050567.1">
    <property type="nucleotide sequence ID" value="NZ_JACJKX010000012.1"/>
</dbReference>
<evidence type="ECO:0000256" key="2">
    <source>
        <dbReference type="ARBA" id="ARBA00007637"/>
    </source>
</evidence>
<accession>A0ABS2GVU7</accession>
<evidence type="ECO:0000313" key="4">
    <source>
        <dbReference type="EMBL" id="MBM6928977.1"/>
    </source>
</evidence>
<dbReference type="InterPro" id="IPR036291">
    <property type="entry name" value="NAD(P)-bd_dom_sf"/>
</dbReference>
<dbReference type="PANTHER" id="PTHR43000">
    <property type="entry name" value="DTDP-D-GLUCOSE 4,6-DEHYDRATASE-RELATED"/>
    <property type="match status" value="1"/>
</dbReference>
<name>A0ABS2GVU7_9BURK</name>
<organism evidence="4 5">
    <name type="scientific">Parasutterella secunda</name>
    <dbReference type="NCBI Taxonomy" id="626947"/>
    <lineage>
        <taxon>Bacteria</taxon>
        <taxon>Pseudomonadati</taxon>
        <taxon>Pseudomonadota</taxon>
        <taxon>Betaproteobacteria</taxon>
        <taxon>Burkholderiales</taxon>
        <taxon>Sutterellaceae</taxon>
        <taxon>Parasutterella</taxon>
    </lineage>
</organism>
<gene>
    <name evidence="4" type="ORF">H5985_06825</name>
</gene>
<sequence length="307" mass="33854">MKQKIVVTGADGFIGRHFLKRLSDSNFEIYALTAPTSQSAKRICGIDGVRILPVHFDDWEDTSENLPQNPVAFVHLAWKGVAPEFRSSTLLQKSNIDMSLSAVQLAGRLSASRFILLGSTMEYALSGQIINSTTPPAPQNAYGAAKVATRFLCASLCEELKIPFIYAVATGIYAPDRKDNNVIYYTIAKLLRKERPSLTKLEQLWDYVYIDDAIEALYLIATKGKGGAFYSIGHGDNWALANYIYKIRDLIDPSLPLGIGEVPYKDDSVLPCSCVDLTSLRCDTGFVPKVTFEEGIAKVINSLKSQI</sequence>
<feature type="domain" description="NAD-dependent epimerase/dehydratase" evidence="3">
    <location>
        <begin position="5"/>
        <end position="233"/>
    </location>
</feature>
<comment type="pathway">
    <text evidence="1">Bacterial outer membrane biogenesis; LPS O-antigen biosynthesis.</text>
</comment>
<protein>
    <submittedName>
        <fullName evidence="4">NAD(P)-dependent oxidoreductase</fullName>
    </submittedName>
</protein>
<evidence type="ECO:0000259" key="3">
    <source>
        <dbReference type="Pfam" id="PF01370"/>
    </source>
</evidence>